<keyword evidence="2" id="KW-1185">Reference proteome</keyword>
<dbReference type="EMBL" id="JARRAG010000002">
    <property type="protein sequence ID" value="MDG3006819.1"/>
    <property type="molecule type" value="Genomic_DNA"/>
</dbReference>
<comment type="caution">
    <text evidence="1">The sequence shown here is derived from an EMBL/GenBank/DDBJ whole genome shotgun (WGS) entry which is preliminary data.</text>
</comment>
<gene>
    <name evidence="1" type="ORF">PZE19_23865</name>
</gene>
<protein>
    <submittedName>
        <fullName evidence="1">Uncharacterized protein</fullName>
    </submittedName>
</protein>
<accession>A0ABT6FGW8</accession>
<evidence type="ECO:0000313" key="1">
    <source>
        <dbReference type="EMBL" id="MDG3006819.1"/>
    </source>
</evidence>
<organism evidence="1 2">
    <name type="scientific">Paludisphaera mucosa</name>
    <dbReference type="NCBI Taxonomy" id="3030827"/>
    <lineage>
        <taxon>Bacteria</taxon>
        <taxon>Pseudomonadati</taxon>
        <taxon>Planctomycetota</taxon>
        <taxon>Planctomycetia</taxon>
        <taxon>Isosphaerales</taxon>
        <taxon>Isosphaeraceae</taxon>
        <taxon>Paludisphaera</taxon>
    </lineage>
</organism>
<dbReference type="Proteomes" id="UP001216907">
    <property type="component" value="Unassembled WGS sequence"/>
</dbReference>
<sequence>MPMDRPTPPPTPRRRPRFAPRCERLELRTVLSGPSAVGGAALNFGGSSGLSFNASTAAALAGVDVSVFPLRYQKFTARFQGNYLTAPARLDGFSTMLYMNGGGMGSMFLHGNIQIAYYTPTDATQPAVGRSLILPKSAIQSGSQLVLDLQAVPGALDKSGRPTTFTWTVDPASSAQYTASQGAGTVELVYTPSTRGPRGGGSGRLGVIISGQIGLTGTDDPLRGK</sequence>
<name>A0ABT6FGW8_9BACT</name>
<proteinExistence type="predicted"/>
<reference evidence="1 2" key="1">
    <citation type="submission" date="2023-03" db="EMBL/GenBank/DDBJ databases">
        <title>Paludisphaera mucosa sp. nov. a novel planctomycete from northern fen.</title>
        <authorList>
            <person name="Ivanova A."/>
        </authorList>
    </citation>
    <scope>NUCLEOTIDE SEQUENCE [LARGE SCALE GENOMIC DNA]</scope>
    <source>
        <strain evidence="1 2">Pla2</strain>
    </source>
</reference>
<dbReference type="RefSeq" id="WP_277863110.1">
    <property type="nucleotide sequence ID" value="NZ_JARRAG010000002.1"/>
</dbReference>
<evidence type="ECO:0000313" key="2">
    <source>
        <dbReference type="Proteomes" id="UP001216907"/>
    </source>
</evidence>